<protein>
    <submittedName>
        <fullName evidence="2">Uncharacterized protein</fullName>
    </submittedName>
</protein>
<dbReference type="EMBL" id="BOMB01000038">
    <property type="protein sequence ID" value="GID15068.1"/>
    <property type="molecule type" value="Genomic_DNA"/>
</dbReference>
<comment type="caution">
    <text evidence="2">The sequence shown here is derived from an EMBL/GenBank/DDBJ whole genome shotgun (WGS) entry which is preliminary data.</text>
</comment>
<organism evidence="2 3">
    <name type="scientific">Actinocatenispora rupis</name>
    <dbReference type="NCBI Taxonomy" id="519421"/>
    <lineage>
        <taxon>Bacteria</taxon>
        <taxon>Bacillati</taxon>
        <taxon>Actinomycetota</taxon>
        <taxon>Actinomycetes</taxon>
        <taxon>Micromonosporales</taxon>
        <taxon>Micromonosporaceae</taxon>
        <taxon>Actinocatenispora</taxon>
    </lineage>
</organism>
<feature type="compositionally biased region" description="Basic and acidic residues" evidence="1">
    <location>
        <begin position="1"/>
        <end position="14"/>
    </location>
</feature>
<reference evidence="2" key="1">
    <citation type="submission" date="2021-01" db="EMBL/GenBank/DDBJ databases">
        <title>Whole genome shotgun sequence of Actinocatenispora rupis NBRC 107355.</title>
        <authorList>
            <person name="Komaki H."/>
            <person name="Tamura T."/>
        </authorList>
    </citation>
    <scope>NUCLEOTIDE SEQUENCE</scope>
    <source>
        <strain evidence="2">NBRC 107355</strain>
    </source>
</reference>
<gene>
    <name evidence="2" type="ORF">Aru02nite_59570</name>
</gene>
<dbReference type="Proteomes" id="UP000612808">
    <property type="component" value="Unassembled WGS sequence"/>
</dbReference>
<name>A0A8J3J6L6_9ACTN</name>
<dbReference type="AlphaFoldDB" id="A0A8J3J6L6"/>
<accession>A0A8J3J6L6</accession>
<sequence>MRKGDRREAARGSADRGAVGQRLPITERVVGQRGAEAFEGGEPGYGAGSEAAGDGDR</sequence>
<evidence type="ECO:0000313" key="3">
    <source>
        <dbReference type="Proteomes" id="UP000612808"/>
    </source>
</evidence>
<feature type="region of interest" description="Disordered" evidence="1">
    <location>
        <begin position="1"/>
        <end position="57"/>
    </location>
</feature>
<evidence type="ECO:0000313" key="2">
    <source>
        <dbReference type="EMBL" id="GID15068.1"/>
    </source>
</evidence>
<proteinExistence type="predicted"/>
<evidence type="ECO:0000256" key="1">
    <source>
        <dbReference type="SAM" id="MobiDB-lite"/>
    </source>
</evidence>
<keyword evidence="3" id="KW-1185">Reference proteome</keyword>